<evidence type="ECO:0000256" key="1">
    <source>
        <dbReference type="ARBA" id="ARBA00004604"/>
    </source>
</evidence>
<keyword evidence="7" id="KW-1185">Reference proteome</keyword>
<dbReference type="PaxDb" id="2850-Phatr50246"/>
<evidence type="ECO:0000256" key="2">
    <source>
        <dbReference type="ARBA" id="ARBA00022553"/>
    </source>
</evidence>
<keyword evidence="4" id="KW-0175">Coiled coil</keyword>
<evidence type="ECO:0008006" key="8">
    <source>
        <dbReference type="Google" id="ProtNLM"/>
    </source>
</evidence>
<feature type="compositionally biased region" description="Basic and acidic residues" evidence="5">
    <location>
        <begin position="675"/>
        <end position="689"/>
    </location>
</feature>
<keyword evidence="3" id="KW-0539">Nucleus</keyword>
<feature type="region of interest" description="Disordered" evidence="5">
    <location>
        <begin position="671"/>
        <end position="745"/>
    </location>
</feature>
<protein>
    <recommendedName>
        <fullName evidence="8">U3 small nucleolar RNA-associated protein 14</fullName>
    </recommendedName>
</protein>
<dbReference type="KEGG" id="pti:PHATRDRAFT_50246"/>
<dbReference type="GeneID" id="7199020"/>
<evidence type="ECO:0000256" key="4">
    <source>
        <dbReference type="SAM" id="Coils"/>
    </source>
</evidence>
<keyword evidence="2" id="KW-0597">Phosphoprotein</keyword>
<evidence type="ECO:0000256" key="5">
    <source>
        <dbReference type="SAM" id="MobiDB-lite"/>
    </source>
</evidence>
<dbReference type="RefSeq" id="XP_002185123.1">
    <property type="nucleotide sequence ID" value="XM_002185087.1"/>
</dbReference>
<reference evidence="6 7" key="1">
    <citation type="journal article" date="2008" name="Nature">
        <title>The Phaeodactylum genome reveals the evolutionary history of diatom genomes.</title>
        <authorList>
            <person name="Bowler C."/>
            <person name="Allen A.E."/>
            <person name="Badger J.H."/>
            <person name="Grimwood J."/>
            <person name="Jabbari K."/>
            <person name="Kuo A."/>
            <person name="Maheswari U."/>
            <person name="Martens C."/>
            <person name="Maumus F."/>
            <person name="Otillar R.P."/>
            <person name="Rayko E."/>
            <person name="Salamov A."/>
            <person name="Vandepoele K."/>
            <person name="Beszteri B."/>
            <person name="Gruber A."/>
            <person name="Heijde M."/>
            <person name="Katinka M."/>
            <person name="Mock T."/>
            <person name="Valentin K."/>
            <person name="Verret F."/>
            <person name="Berges J.A."/>
            <person name="Brownlee C."/>
            <person name="Cadoret J.P."/>
            <person name="Chiovitti A."/>
            <person name="Choi C.J."/>
            <person name="Coesel S."/>
            <person name="De Martino A."/>
            <person name="Detter J.C."/>
            <person name="Durkin C."/>
            <person name="Falciatore A."/>
            <person name="Fournet J."/>
            <person name="Haruta M."/>
            <person name="Huysman M.J."/>
            <person name="Jenkins B.D."/>
            <person name="Jiroutova K."/>
            <person name="Jorgensen R.E."/>
            <person name="Joubert Y."/>
            <person name="Kaplan A."/>
            <person name="Kroger N."/>
            <person name="Kroth P.G."/>
            <person name="La Roche J."/>
            <person name="Lindquist E."/>
            <person name="Lommer M."/>
            <person name="Martin-Jezequel V."/>
            <person name="Lopez P.J."/>
            <person name="Lucas S."/>
            <person name="Mangogna M."/>
            <person name="McGinnis K."/>
            <person name="Medlin L.K."/>
            <person name="Montsant A."/>
            <person name="Oudot-Le Secq M.P."/>
            <person name="Napoli C."/>
            <person name="Obornik M."/>
            <person name="Parker M.S."/>
            <person name="Petit J.L."/>
            <person name="Porcel B.M."/>
            <person name="Poulsen N."/>
            <person name="Robison M."/>
            <person name="Rychlewski L."/>
            <person name="Rynearson T.A."/>
            <person name="Schmutz J."/>
            <person name="Shapiro H."/>
            <person name="Siaut M."/>
            <person name="Stanley M."/>
            <person name="Sussman M.R."/>
            <person name="Taylor A.R."/>
            <person name="Vardi A."/>
            <person name="von Dassow P."/>
            <person name="Vyverman W."/>
            <person name="Willis A."/>
            <person name="Wyrwicz L.S."/>
            <person name="Rokhsar D.S."/>
            <person name="Weissenbach J."/>
            <person name="Armbrust E.V."/>
            <person name="Green B.R."/>
            <person name="Van de Peer Y."/>
            <person name="Grigoriev I.V."/>
        </authorList>
    </citation>
    <scope>NUCLEOTIDE SEQUENCE [LARGE SCALE GENOMIC DNA]</scope>
    <source>
        <strain evidence="6 7">CCAP 1055/1</strain>
    </source>
</reference>
<dbReference type="Pfam" id="PF04615">
    <property type="entry name" value="Utp14"/>
    <property type="match status" value="1"/>
</dbReference>
<feature type="region of interest" description="Disordered" evidence="5">
    <location>
        <begin position="1"/>
        <end position="106"/>
    </location>
</feature>
<dbReference type="eggNOG" id="KOG2172">
    <property type="taxonomic scope" value="Eukaryota"/>
</dbReference>
<feature type="compositionally biased region" description="Basic residues" evidence="5">
    <location>
        <begin position="294"/>
        <end position="309"/>
    </location>
</feature>
<dbReference type="STRING" id="556484.B7GDF7"/>
<evidence type="ECO:0000313" key="7">
    <source>
        <dbReference type="Proteomes" id="UP000000759"/>
    </source>
</evidence>
<dbReference type="AlphaFoldDB" id="B7GDF7"/>
<dbReference type="PANTHER" id="PTHR14150:SF12">
    <property type="entry name" value="U3 SMALL NUCLEOLAR RNA-ASSOCIATED PROTEIN 14 HOMOLOG A"/>
    <property type="match status" value="1"/>
</dbReference>
<dbReference type="HOGENOM" id="CLU_003783_1_0_1"/>
<feature type="compositionally biased region" description="Acidic residues" evidence="5">
    <location>
        <begin position="59"/>
        <end position="71"/>
    </location>
</feature>
<feature type="compositionally biased region" description="Basic and acidic residues" evidence="5">
    <location>
        <begin position="97"/>
        <end position="106"/>
    </location>
</feature>
<name>B7GDF7_PHATC</name>
<dbReference type="PANTHER" id="PTHR14150">
    <property type="entry name" value="U3 SMALL NUCLEOLAR RNA-ASSOCIATED PROTEIN 14"/>
    <property type="match status" value="1"/>
</dbReference>
<accession>B7GDF7</accession>
<evidence type="ECO:0000256" key="3">
    <source>
        <dbReference type="ARBA" id="ARBA00023242"/>
    </source>
</evidence>
<dbReference type="InParanoid" id="B7GDF7"/>
<reference evidence="7" key="2">
    <citation type="submission" date="2008-08" db="EMBL/GenBank/DDBJ databases">
        <authorList>
            <consortium name="Diatom Consortium"/>
            <person name="Grigoriev I."/>
            <person name="Grimwood J."/>
            <person name="Kuo A."/>
            <person name="Otillar R.P."/>
            <person name="Salamov A."/>
            <person name="Detter J.C."/>
            <person name="Lindquist E."/>
            <person name="Shapiro H."/>
            <person name="Lucas S."/>
            <person name="Glavina del Rio T."/>
            <person name="Pitluck S."/>
            <person name="Rokhsar D."/>
            <person name="Bowler C."/>
        </authorList>
    </citation>
    <scope>GENOME REANNOTATION</scope>
    <source>
        <strain evidence="7">CCAP 1055/1</strain>
    </source>
</reference>
<feature type="region of interest" description="Disordered" evidence="5">
    <location>
        <begin position="294"/>
        <end position="324"/>
    </location>
</feature>
<organism evidence="6 7">
    <name type="scientific">Phaeodactylum tricornutum (strain CCAP 1055/1)</name>
    <dbReference type="NCBI Taxonomy" id="556484"/>
    <lineage>
        <taxon>Eukaryota</taxon>
        <taxon>Sar</taxon>
        <taxon>Stramenopiles</taxon>
        <taxon>Ochrophyta</taxon>
        <taxon>Bacillariophyta</taxon>
        <taxon>Bacillariophyceae</taxon>
        <taxon>Bacillariophycidae</taxon>
        <taxon>Naviculales</taxon>
        <taxon>Phaeodactylaceae</taxon>
        <taxon>Phaeodactylum</taxon>
    </lineage>
</organism>
<sequence>MGKRKQHQQLPKIADHVSESEDEEIEEDEAFNSEDERKYGGFFERGLAPESSKTATVDSDAESEEDEDSDNIADRNGSEEGDGGQYMLDMLDILGEDSSKKNSREIKTPQMAISVKESEFSASVLPSANLTLDSLMKGLEDTKGFGVVQKTMKKIAQGHATAAPVARVVSERAQRKVHYEQQTKEVDKWIDAVQENRQAETLDFRPKERLEISRDVLVDKFVPTTDFEKQLHEALQEAGQLDEEDMLRAEERALQDDLGANEITMEEYKQRRGQLAKMRALMFYHEQKRHHMNKIKSKKYRRIRKKQRLRGKEGELEAEMEENPDLVRELQEKEEVDRMKERMTLAHKNTSKWARRILKRGKNVDVDTRRALSAQNKRGDELLKKMYSGSGEEDGDDSDSEDLIEAARKVLQDTEEEEVAGSSKGKGLLNLSFMQRGIEKQREKAKEEARQLLLELEANERIETSDNDGDTNMNSKKKKRVAGAAEMKAVLKEGALVVSSLQTGGSASVAMSGGIDINSDFADQNEAKMSSYASEHTAALSLGNSPKYIQPRQLVKPMEKKGSNTQDLCPQPDNEVNPWLLLKSQGNEVSDTASMTSRPGIGAKLSLSNQALVIDPEKAVYMMEQKGDTELSVNKIFTNDVVTSTEKKITMLTQEELVRKAFAAPSDKEIEEEFANEKDAIQDSEDPTRTRKKDKLSNTVSGWGSWTGKGAPPPKPPKKIPRHLLPPEQKLSKRKREDATKPNVIISEKRIRRTADKFMISQIPYPYTSREEYERAMVGGLGREWNVTSSMKDMTRPEIMTRSGKVIQPISKKVKQKRPAARF</sequence>
<dbReference type="EMBL" id="CM000630">
    <property type="protein sequence ID" value="EEC43255.1"/>
    <property type="molecule type" value="Genomic_DNA"/>
</dbReference>
<evidence type="ECO:0000313" key="6">
    <source>
        <dbReference type="EMBL" id="EEC43255.1"/>
    </source>
</evidence>
<feature type="coiled-coil region" evidence="4">
    <location>
        <begin position="435"/>
        <end position="462"/>
    </location>
</feature>
<proteinExistence type="predicted"/>
<dbReference type="InterPro" id="IPR006709">
    <property type="entry name" value="SSU_processome_Utp14"/>
</dbReference>
<dbReference type="GO" id="GO:0032040">
    <property type="term" value="C:small-subunit processome"/>
    <property type="evidence" value="ECO:0007669"/>
    <property type="project" value="InterPro"/>
</dbReference>
<feature type="compositionally biased region" description="Acidic residues" evidence="5">
    <location>
        <begin position="20"/>
        <end position="33"/>
    </location>
</feature>
<dbReference type="OMA" id="EHALSGW"/>
<dbReference type="GO" id="GO:0006364">
    <property type="term" value="P:rRNA processing"/>
    <property type="evidence" value="ECO:0007669"/>
    <property type="project" value="InterPro"/>
</dbReference>
<dbReference type="OrthoDB" id="277439at2759"/>
<gene>
    <name evidence="6" type="ORF">PHATRDRAFT_50246</name>
</gene>
<dbReference type="Proteomes" id="UP000000759">
    <property type="component" value="Chromosome 28"/>
</dbReference>
<comment type="subcellular location">
    <subcellularLocation>
        <location evidence="1">Nucleus</location>
        <location evidence="1">Nucleolus</location>
    </subcellularLocation>
</comment>